<evidence type="ECO:0000313" key="2">
    <source>
        <dbReference type="EMBL" id="CAH1978404.1"/>
    </source>
</evidence>
<name>A0A9P0KP55_ACAOB</name>
<sequence>MLARLYELKEEKLFSSKLKQPSLFLVINKLCFFRLLFFSNIRIKHSSSSSNKRRVKTVSSSISEQVKRSHSTDTDDSVRRVLLMTRNNIIWVVPGSILGPAKCTISELVCGSEKSNISGVANDM</sequence>
<evidence type="ECO:0000313" key="3">
    <source>
        <dbReference type="Proteomes" id="UP001152888"/>
    </source>
</evidence>
<dbReference type="AlphaFoldDB" id="A0A9P0KP55"/>
<comment type="caution">
    <text evidence="2">The sequence shown here is derived from an EMBL/GenBank/DDBJ whole genome shotgun (WGS) entry which is preliminary data.</text>
</comment>
<protein>
    <submittedName>
        <fullName evidence="2">Uncharacterized protein</fullName>
    </submittedName>
</protein>
<feature type="region of interest" description="Disordered" evidence="1">
    <location>
        <begin position="54"/>
        <end position="75"/>
    </location>
</feature>
<dbReference type="EMBL" id="CAKOFQ010006871">
    <property type="protein sequence ID" value="CAH1978404.1"/>
    <property type="molecule type" value="Genomic_DNA"/>
</dbReference>
<proteinExistence type="predicted"/>
<evidence type="ECO:0000256" key="1">
    <source>
        <dbReference type="SAM" id="MobiDB-lite"/>
    </source>
</evidence>
<feature type="compositionally biased region" description="Basic and acidic residues" evidence="1">
    <location>
        <begin position="65"/>
        <end position="75"/>
    </location>
</feature>
<keyword evidence="3" id="KW-1185">Reference proteome</keyword>
<accession>A0A9P0KP55</accession>
<reference evidence="2" key="1">
    <citation type="submission" date="2022-03" db="EMBL/GenBank/DDBJ databases">
        <authorList>
            <person name="Sayadi A."/>
        </authorList>
    </citation>
    <scope>NUCLEOTIDE SEQUENCE</scope>
</reference>
<organism evidence="2 3">
    <name type="scientific">Acanthoscelides obtectus</name>
    <name type="common">Bean weevil</name>
    <name type="synonym">Bruchus obtectus</name>
    <dbReference type="NCBI Taxonomy" id="200917"/>
    <lineage>
        <taxon>Eukaryota</taxon>
        <taxon>Metazoa</taxon>
        <taxon>Ecdysozoa</taxon>
        <taxon>Arthropoda</taxon>
        <taxon>Hexapoda</taxon>
        <taxon>Insecta</taxon>
        <taxon>Pterygota</taxon>
        <taxon>Neoptera</taxon>
        <taxon>Endopterygota</taxon>
        <taxon>Coleoptera</taxon>
        <taxon>Polyphaga</taxon>
        <taxon>Cucujiformia</taxon>
        <taxon>Chrysomeloidea</taxon>
        <taxon>Chrysomelidae</taxon>
        <taxon>Bruchinae</taxon>
        <taxon>Bruchini</taxon>
        <taxon>Acanthoscelides</taxon>
    </lineage>
</organism>
<gene>
    <name evidence="2" type="ORF">ACAOBT_LOCUS13162</name>
</gene>
<dbReference type="Proteomes" id="UP001152888">
    <property type="component" value="Unassembled WGS sequence"/>
</dbReference>